<keyword evidence="2" id="KW-1185">Reference proteome</keyword>
<proteinExistence type="predicted"/>
<reference evidence="1 2" key="1">
    <citation type="submission" date="2020-02" db="EMBL/GenBank/DDBJ databases">
        <title>Genome analysis of Thermosulfuriphilus ammonigenes ST65T, an anaerobic thermophilic chemolithoautotrophic bacterium isolated from a deep-sea hydrothermal vent.</title>
        <authorList>
            <person name="Slobodkina G."/>
            <person name="Allioux M."/>
            <person name="Merkel A."/>
            <person name="Alain K."/>
            <person name="Jebbar M."/>
            <person name="Slobodkin A."/>
        </authorList>
    </citation>
    <scope>NUCLEOTIDE SEQUENCE [LARGE SCALE GENOMIC DNA]</scope>
    <source>
        <strain evidence="1 2">ST65</strain>
    </source>
</reference>
<dbReference type="Gene3D" id="3.40.50.300">
    <property type="entry name" value="P-loop containing nucleotide triphosphate hydrolases"/>
    <property type="match status" value="1"/>
</dbReference>
<dbReference type="GO" id="GO:0009898">
    <property type="term" value="C:cytoplasmic side of plasma membrane"/>
    <property type="evidence" value="ECO:0007669"/>
    <property type="project" value="TreeGrafter"/>
</dbReference>
<evidence type="ECO:0000313" key="2">
    <source>
        <dbReference type="Proteomes" id="UP000502179"/>
    </source>
</evidence>
<dbReference type="RefSeq" id="WP_166032872.1">
    <property type="nucleotide sequence ID" value="NZ_CP048877.1"/>
</dbReference>
<dbReference type="Proteomes" id="UP000502179">
    <property type="component" value="Chromosome"/>
</dbReference>
<evidence type="ECO:0000313" key="1">
    <source>
        <dbReference type="EMBL" id="QIJ72656.1"/>
    </source>
</evidence>
<dbReference type="AlphaFoldDB" id="A0A6G7PYN1"/>
<accession>A0A6G7PYN1</accession>
<gene>
    <name evidence="1" type="ORF">G4V39_10380</name>
</gene>
<dbReference type="CDD" id="cd02038">
    <property type="entry name" value="FlhG-like"/>
    <property type="match status" value="1"/>
</dbReference>
<dbReference type="GO" id="GO:0005524">
    <property type="term" value="F:ATP binding"/>
    <property type="evidence" value="ECO:0007669"/>
    <property type="project" value="TreeGrafter"/>
</dbReference>
<dbReference type="EMBL" id="CP048877">
    <property type="protein sequence ID" value="QIJ72656.1"/>
    <property type="molecule type" value="Genomic_DNA"/>
</dbReference>
<dbReference type="GO" id="GO:0051782">
    <property type="term" value="P:negative regulation of cell division"/>
    <property type="evidence" value="ECO:0007669"/>
    <property type="project" value="TreeGrafter"/>
</dbReference>
<dbReference type="InterPro" id="IPR025501">
    <property type="entry name" value="MinD_FleN"/>
</dbReference>
<dbReference type="PIRSF" id="PIRSF003092">
    <property type="entry name" value="MinD"/>
    <property type="match status" value="1"/>
</dbReference>
<dbReference type="SUPFAM" id="SSF52540">
    <property type="entry name" value="P-loop containing nucleoside triphosphate hydrolases"/>
    <property type="match status" value="1"/>
</dbReference>
<dbReference type="InterPro" id="IPR027417">
    <property type="entry name" value="P-loop_NTPase"/>
</dbReference>
<dbReference type="KEGG" id="tav:G4V39_10380"/>
<dbReference type="Pfam" id="PF01656">
    <property type="entry name" value="CbiA"/>
    <property type="match status" value="1"/>
</dbReference>
<protein>
    <submittedName>
        <fullName evidence="1">MinD/ParA family protein</fullName>
    </submittedName>
</protein>
<organism evidence="1 2">
    <name type="scientific">Thermosulfuriphilus ammonigenes</name>
    <dbReference type="NCBI Taxonomy" id="1936021"/>
    <lineage>
        <taxon>Bacteria</taxon>
        <taxon>Pseudomonadati</taxon>
        <taxon>Thermodesulfobacteriota</taxon>
        <taxon>Thermodesulfobacteria</taxon>
        <taxon>Thermodesulfobacteriales</taxon>
        <taxon>Thermodesulfobacteriaceae</taxon>
        <taxon>Thermosulfuriphilus</taxon>
    </lineage>
</organism>
<dbReference type="InterPro" id="IPR033875">
    <property type="entry name" value="FlhG"/>
</dbReference>
<name>A0A6G7PYN1_9BACT</name>
<dbReference type="GO" id="GO:0005829">
    <property type="term" value="C:cytosol"/>
    <property type="evidence" value="ECO:0007669"/>
    <property type="project" value="TreeGrafter"/>
</dbReference>
<dbReference type="GO" id="GO:0016887">
    <property type="term" value="F:ATP hydrolysis activity"/>
    <property type="evidence" value="ECO:0007669"/>
    <property type="project" value="TreeGrafter"/>
</dbReference>
<dbReference type="PANTHER" id="PTHR43384">
    <property type="entry name" value="SEPTUM SITE-DETERMINING PROTEIN MIND HOMOLOG, CHLOROPLASTIC-RELATED"/>
    <property type="match status" value="1"/>
</dbReference>
<sequence length="282" mass="30821">MKPPIETGWQNSLEASPRVISFTSGKGGVGKTNIVANLALSLAKLGKKVLIFDADLGLANIDVLLGLSPKFNINHVFSGQKSLLDILVDGPGGVKILPASSGVEQLCRLSESQKLFLLGEFDHLGRFFDLLLIDTSAGISENVVYFNLAAQHRVVVVTPEPTSITDAYALVKVMTTRYGTKDFFILVNQVRSAREAARVYEQILRVTDRFLGPSVSLRYLGALPKDNKLCRAVRNQKAVVDVYPDSAISRTFSDLARKLLEEEMGDYVDGSIKFFGRSLLGV</sequence>
<dbReference type="InterPro" id="IPR002586">
    <property type="entry name" value="CobQ/CobB/MinD/ParA_Nub-bd_dom"/>
</dbReference>
<dbReference type="InterPro" id="IPR050625">
    <property type="entry name" value="ParA/MinD_ATPase"/>
</dbReference>
<dbReference type="PANTHER" id="PTHR43384:SF4">
    <property type="entry name" value="CELLULOSE BIOSYNTHESIS PROTEIN BCSQ-RELATED"/>
    <property type="match status" value="1"/>
</dbReference>